<name>A0A9W6SY88_CANBO</name>
<protein>
    <submittedName>
        <fullName evidence="1">Unnamed protein product</fullName>
    </submittedName>
</protein>
<reference evidence="1" key="1">
    <citation type="submission" date="2023-04" db="EMBL/GenBank/DDBJ databases">
        <title>Candida boidinii NBRC 10035.</title>
        <authorList>
            <person name="Ichikawa N."/>
            <person name="Sato H."/>
            <person name="Tonouchi N."/>
        </authorList>
    </citation>
    <scope>NUCLEOTIDE SEQUENCE</scope>
    <source>
        <strain evidence="1">NBRC 10035</strain>
    </source>
</reference>
<comment type="caution">
    <text evidence="1">The sequence shown here is derived from an EMBL/GenBank/DDBJ whole genome shotgun (WGS) entry which is preliminary data.</text>
</comment>
<accession>A0A9W6SY88</accession>
<gene>
    <name evidence="1" type="ORF">Cboi02_000183100</name>
</gene>
<dbReference type="EMBL" id="BSXN01000479">
    <property type="protein sequence ID" value="GME68739.1"/>
    <property type="molecule type" value="Genomic_DNA"/>
</dbReference>
<evidence type="ECO:0000313" key="1">
    <source>
        <dbReference type="EMBL" id="GME68739.1"/>
    </source>
</evidence>
<proteinExistence type="predicted"/>
<evidence type="ECO:0000313" key="2">
    <source>
        <dbReference type="Proteomes" id="UP001165120"/>
    </source>
</evidence>
<dbReference type="AlphaFoldDB" id="A0A9W6SY88"/>
<sequence>MANSGYNLYLGYNDDLIETFNEIVLTLECLKWYDTEKLKNLNSKSSPDSNILPPSMYNNITKNSNNEQDEFEFEFDPLKAHPAVRKILNRNGSVSSAQVLKIMNFISRSRSFGIMTNKAPYRIPLDSPYHPYNRLGYHYNNPDGKNIVMSGYIHNTNSKTSNTYDSLNWYSWQDLSQQLYTDAGLLKLYATRRVFGIYGLRIDECAVKDVVDRMILGLSCLIVFKNKNDISLHDLDKLYEYYNGVPLNSTQATKNNKTKQQQQQHTLTITDSSIDAPGEGDEDIVVNEDDDEAAEIKLSIPKESSMLKNMSVKSSKPIKVNSSTEKINVFKNVIENEVNSKRLEDEKKSCGSFNNAKSIDDEDESIDFDKYLYYQLDNRLVMVQWPLFVCGLCSVRPEQKIIIDCCFHALMNLGVGSGEISLSKLRKVWDLQKDNNFDYATFDLFNDESDSVPFT</sequence>
<keyword evidence="2" id="KW-1185">Reference proteome</keyword>
<organism evidence="1 2">
    <name type="scientific">Candida boidinii</name>
    <name type="common">Yeast</name>
    <dbReference type="NCBI Taxonomy" id="5477"/>
    <lineage>
        <taxon>Eukaryota</taxon>
        <taxon>Fungi</taxon>
        <taxon>Dikarya</taxon>
        <taxon>Ascomycota</taxon>
        <taxon>Saccharomycotina</taxon>
        <taxon>Pichiomycetes</taxon>
        <taxon>Pichiales</taxon>
        <taxon>Pichiaceae</taxon>
        <taxon>Ogataea</taxon>
        <taxon>Ogataea/Candida clade</taxon>
    </lineage>
</organism>
<dbReference type="Proteomes" id="UP001165120">
    <property type="component" value="Unassembled WGS sequence"/>
</dbReference>